<dbReference type="GO" id="GO:0050482">
    <property type="term" value="P:arachidonate secretion"/>
    <property type="evidence" value="ECO:0007669"/>
    <property type="project" value="InterPro"/>
</dbReference>
<evidence type="ECO:0000313" key="2">
    <source>
        <dbReference type="Proteomes" id="UP000589520"/>
    </source>
</evidence>
<name>A0A7Y9PJY5_9BACT</name>
<dbReference type="GO" id="GO:0006644">
    <property type="term" value="P:phospholipid metabolic process"/>
    <property type="evidence" value="ECO:0007669"/>
    <property type="project" value="InterPro"/>
</dbReference>
<organism evidence="1 2">
    <name type="scientific">Granulicella arctica</name>
    <dbReference type="NCBI Taxonomy" id="940613"/>
    <lineage>
        <taxon>Bacteria</taxon>
        <taxon>Pseudomonadati</taxon>
        <taxon>Acidobacteriota</taxon>
        <taxon>Terriglobia</taxon>
        <taxon>Terriglobales</taxon>
        <taxon>Acidobacteriaceae</taxon>
        <taxon>Granulicella</taxon>
    </lineage>
</organism>
<dbReference type="InterPro" id="IPR036444">
    <property type="entry name" value="PLipase_A2_dom_sf"/>
</dbReference>
<dbReference type="GO" id="GO:0004623">
    <property type="term" value="F:phospholipase A2 activity"/>
    <property type="evidence" value="ECO:0007669"/>
    <property type="project" value="InterPro"/>
</dbReference>
<dbReference type="AlphaFoldDB" id="A0A7Y9PJY5"/>
<dbReference type="Gene3D" id="1.20.90.10">
    <property type="entry name" value="Phospholipase A2 domain"/>
    <property type="match status" value="1"/>
</dbReference>
<comment type="caution">
    <text evidence="1">The sequence shown here is derived from an EMBL/GenBank/DDBJ whole genome shotgun (WGS) entry which is preliminary data.</text>
</comment>
<dbReference type="InterPro" id="IPR022385">
    <property type="entry name" value="Rhs_assc_core"/>
</dbReference>
<proteinExistence type="predicted"/>
<accession>A0A7Y9PJY5</accession>
<dbReference type="EMBL" id="JACCCW010000002">
    <property type="protein sequence ID" value="NYF81308.1"/>
    <property type="molecule type" value="Genomic_DNA"/>
</dbReference>
<sequence>MGRWMSPDPYDGSMDPSNPQSMNRYAYVMNSPLNMIDPSGLQGVDPCHGDPTGCGSGSDGCGLICTGVTLGVGALIGEIASLFNHPTFHGSLHPRPASPITQDPNGVYNMTIYGQTTSPSGELGLLPVSSSALILATSTQTYPTRLFGTHYCGPGGAGPTVNSLDVACQAHDACYDAHGLSVGSNFGFGLDHQKIMALQSCNQTLCNAAAATKDLGATRVQLYFQSVPYGFCSSVRR</sequence>
<dbReference type="RefSeq" id="WP_179493137.1">
    <property type="nucleotide sequence ID" value="NZ_JACCCW010000002.1"/>
</dbReference>
<evidence type="ECO:0008006" key="3">
    <source>
        <dbReference type="Google" id="ProtNLM"/>
    </source>
</evidence>
<keyword evidence="2" id="KW-1185">Reference proteome</keyword>
<evidence type="ECO:0000313" key="1">
    <source>
        <dbReference type="EMBL" id="NYF81308.1"/>
    </source>
</evidence>
<reference evidence="1 2" key="1">
    <citation type="submission" date="2020-07" db="EMBL/GenBank/DDBJ databases">
        <title>Genomic Encyclopedia of Type Strains, Phase IV (KMG-V): Genome sequencing to study the core and pangenomes of soil and plant-associated prokaryotes.</title>
        <authorList>
            <person name="Whitman W."/>
        </authorList>
    </citation>
    <scope>NUCLEOTIDE SEQUENCE [LARGE SCALE GENOMIC DNA]</scope>
    <source>
        <strain evidence="1 2">X4EP2</strain>
    </source>
</reference>
<protein>
    <recommendedName>
        <fullName evidence="3">Phospholipase A2 domain-containing protein</fullName>
    </recommendedName>
</protein>
<gene>
    <name evidence="1" type="ORF">HDF17_003628</name>
</gene>
<dbReference type="Proteomes" id="UP000589520">
    <property type="component" value="Unassembled WGS sequence"/>
</dbReference>
<dbReference type="NCBIfam" id="TIGR03696">
    <property type="entry name" value="Rhs_assc_core"/>
    <property type="match status" value="1"/>
</dbReference>
<dbReference type="SUPFAM" id="SSF48619">
    <property type="entry name" value="Phospholipase A2, PLA2"/>
    <property type="match status" value="1"/>
</dbReference>
<dbReference type="Gene3D" id="2.180.10.10">
    <property type="entry name" value="RHS repeat-associated core"/>
    <property type="match status" value="1"/>
</dbReference>